<evidence type="ECO:0000256" key="2">
    <source>
        <dbReference type="ARBA" id="ARBA00022454"/>
    </source>
</evidence>
<dbReference type="AlphaFoldDB" id="F4NZP4"/>
<dbReference type="GO" id="GO:0006281">
    <property type="term" value="P:DNA repair"/>
    <property type="evidence" value="ECO:0007669"/>
    <property type="project" value="UniProtKB-KW"/>
</dbReference>
<dbReference type="FunFam" id="2.30.29.150:FF:000001">
    <property type="entry name" value="Fact complex subunit ssrp1"/>
    <property type="match status" value="1"/>
</dbReference>
<protein>
    <recommendedName>
        <fullName evidence="9">FACT complex subunit POB3</fullName>
    </recommendedName>
</protein>
<comment type="subcellular location">
    <subcellularLocation>
        <location evidence="9">Nucleus</location>
    </subcellularLocation>
    <subcellularLocation>
        <location evidence="9">Chromosome</location>
    </subcellularLocation>
</comment>
<gene>
    <name evidence="12" type="ORF">BATDEDRAFT_10843</name>
</gene>
<keyword evidence="4 9" id="KW-0227">DNA damage</keyword>
<dbReference type="HOGENOM" id="CLU_017374_3_0_1"/>
<evidence type="ECO:0000259" key="11">
    <source>
        <dbReference type="SMART" id="SM01287"/>
    </source>
</evidence>
<evidence type="ECO:0000313" key="13">
    <source>
        <dbReference type="Proteomes" id="UP000007241"/>
    </source>
</evidence>
<dbReference type="CDD" id="cd13230">
    <property type="entry name" value="PH1_SSRP1-like"/>
    <property type="match status" value="1"/>
</dbReference>
<keyword evidence="5 9" id="KW-0805">Transcription regulation</keyword>
<evidence type="ECO:0000256" key="10">
    <source>
        <dbReference type="SAM" id="MobiDB-lite"/>
    </source>
</evidence>
<dbReference type="Pfam" id="PF03531">
    <property type="entry name" value="SSrecog"/>
    <property type="match status" value="1"/>
</dbReference>
<dbReference type="InterPro" id="IPR050454">
    <property type="entry name" value="RTT106/SSRP1_HistChap/FACT"/>
</dbReference>
<dbReference type="GO" id="GO:0003677">
    <property type="term" value="F:DNA binding"/>
    <property type="evidence" value="ECO:0007669"/>
    <property type="project" value="InterPro"/>
</dbReference>
<dbReference type="PRINTS" id="PR00887">
    <property type="entry name" value="SSRCOGNITION"/>
</dbReference>
<dbReference type="InterPro" id="IPR013719">
    <property type="entry name" value="RTT106/SPT16-like_middle_dom"/>
</dbReference>
<keyword evidence="7 9" id="KW-0234">DNA repair</keyword>
<feature type="domain" description="Histone chaperone RTT106/FACT complex subunit SPT16-like middle" evidence="11">
    <location>
        <begin position="342"/>
        <end position="436"/>
    </location>
</feature>
<dbReference type="GO" id="GO:0031491">
    <property type="term" value="F:nucleosome binding"/>
    <property type="evidence" value="ECO:0000318"/>
    <property type="project" value="GO_Central"/>
</dbReference>
<dbReference type="SMART" id="SM01287">
    <property type="entry name" value="Rtt106"/>
    <property type="match status" value="1"/>
</dbReference>
<organism evidence="12 13">
    <name type="scientific">Batrachochytrium dendrobatidis (strain JAM81 / FGSC 10211)</name>
    <name type="common">Frog chytrid fungus</name>
    <dbReference type="NCBI Taxonomy" id="684364"/>
    <lineage>
        <taxon>Eukaryota</taxon>
        <taxon>Fungi</taxon>
        <taxon>Fungi incertae sedis</taxon>
        <taxon>Chytridiomycota</taxon>
        <taxon>Chytridiomycota incertae sedis</taxon>
        <taxon>Chytridiomycetes</taxon>
        <taxon>Rhizophydiales</taxon>
        <taxon>Rhizophydiales incertae sedis</taxon>
        <taxon>Batrachochytrium</taxon>
    </lineage>
</organism>
<dbReference type="GO" id="GO:0006260">
    <property type="term" value="P:DNA replication"/>
    <property type="evidence" value="ECO:0007669"/>
    <property type="project" value="UniProtKB-KW"/>
</dbReference>
<dbReference type="PANTHER" id="PTHR45849:SF1">
    <property type="entry name" value="FACT COMPLEX SUBUNIT SSRP1"/>
    <property type="match status" value="1"/>
</dbReference>
<dbReference type="FunCoup" id="F4NZP4">
    <property type="interactions" value="741"/>
</dbReference>
<dbReference type="OrthoDB" id="498543at2759"/>
<dbReference type="OMA" id="QVVTKIF"/>
<dbReference type="RefSeq" id="XP_006677767.1">
    <property type="nucleotide sequence ID" value="XM_006677704.1"/>
</dbReference>
<dbReference type="InterPro" id="IPR048993">
    <property type="entry name" value="SSRP1-like_PH1"/>
</dbReference>
<dbReference type="SUPFAM" id="SSF50729">
    <property type="entry name" value="PH domain-like"/>
    <property type="match status" value="1"/>
</dbReference>
<dbReference type="Gene3D" id="2.30.29.150">
    <property type="match status" value="1"/>
</dbReference>
<dbReference type="GeneID" id="18236502"/>
<dbReference type="Pfam" id="PF21103">
    <property type="entry name" value="PH1_SSRP1-like"/>
    <property type="match status" value="1"/>
</dbReference>
<dbReference type="Pfam" id="PF17292">
    <property type="entry name" value="POB3_N"/>
    <property type="match status" value="1"/>
</dbReference>
<evidence type="ECO:0000256" key="8">
    <source>
        <dbReference type="ARBA" id="ARBA00023242"/>
    </source>
</evidence>
<evidence type="ECO:0000256" key="3">
    <source>
        <dbReference type="ARBA" id="ARBA00022705"/>
    </source>
</evidence>
<keyword evidence="6 9" id="KW-0804">Transcription</keyword>
<dbReference type="Gene3D" id="2.30.29.220">
    <property type="entry name" value="Structure-specific recognition protein (SSRP1)"/>
    <property type="match status" value="1"/>
</dbReference>
<evidence type="ECO:0000256" key="5">
    <source>
        <dbReference type="ARBA" id="ARBA00023015"/>
    </source>
</evidence>
<evidence type="ECO:0000256" key="4">
    <source>
        <dbReference type="ARBA" id="ARBA00022763"/>
    </source>
</evidence>
<dbReference type="CDD" id="cd13231">
    <property type="entry name" value="PH2_SSRP1-like"/>
    <property type="match status" value="1"/>
</dbReference>
<feature type="region of interest" description="Disordered" evidence="10">
    <location>
        <begin position="442"/>
        <end position="502"/>
    </location>
</feature>
<evidence type="ECO:0000256" key="1">
    <source>
        <dbReference type="ARBA" id="ARBA00010060"/>
    </source>
</evidence>
<reference evidence="12 13" key="1">
    <citation type="submission" date="2009-12" db="EMBL/GenBank/DDBJ databases">
        <title>The draft genome of Batrachochytrium dendrobatidis.</title>
        <authorList>
            <consortium name="US DOE Joint Genome Institute (JGI-PGF)"/>
            <person name="Kuo A."/>
            <person name="Salamov A."/>
            <person name="Schmutz J."/>
            <person name="Lucas S."/>
            <person name="Pitluck S."/>
            <person name="Rosenblum E."/>
            <person name="Stajich J."/>
            <person name="Eisen M."/>
            <person name="Grigoriev I.V."/>
        </authorList>
    </citation>
    <scope>NUCLEOTIDE SEQUENCE [LARGE SCALE GENOMIC DNA]</scope>
    <source>
        <strain evidence="13">JAM81 / FGSC 10211</strain>
    </source>
</reference>
<dbReference type="InterPro" id="IPR038167">
    <property type="entry name" value="SSRP1_sf"/>
</dbReference>
<keyword evidence="3 9" id="KW-0235">DNA replication</keyword>
<dbReference type="InterPro" id="IPR035417">
    <property type="entry name" value="SSRP1/POB3_N"/>
</dbReference>
<feature type="non-terminal residue" evidence="12">
    <location>
        <position position="1"/>
    </location>
</feature>
<evidence type="ECO:0000256" key="9">
    <source>
        <dbReference type="RuleBase" id="RU364013"/>
    </source>
</evidence>
<dbReference type="PANTHER" id="PTHR45849">
    <property type="entry name" value="FACT COMPLEX SUBUNIT SSRP1"/>
    <property type="match status" value="1"/>
</dbReference>
<evidence type="ECO:0000256" key="6">
    <source>
        <dbReference type="ARBA" id="ARBA00023163"/>
    </source>
</evidence>
<dbReference type="GO" id="GO:0042393">
    <property type="term" value="F:histone binding"/>
    <property type="evidence" value="ECO:0000318"/>
    <property type="project" value="GO_Central"/>
</dbReference>
<sequence length="502" mass="56316">GRFKLSDAGLGWKSQATSEIKTVPAADIRFLHWLRVARDYQLRVTRQDGSIIMFDGFPKDSFEYLSSIANQHYNVPLEVVDTSLRGYNWGEPNFQSSILSFNVDKKTAFEIPLNQVSNTAVGNKNEVSIEFHPPIANATDPSPIGRSRAKEDALVEIRFYLPGNISQQALYDAEGEVLTAAALFCDTVKQKADMDSILSESIVSFSELLCITPRSRFVVEMHEAYFRLRGKSHDYKILYSAIKRMFLVPKPDDLHYMFIVGLDPPLRQGQTRYPYLVFQFGREEEIEIDLTLEESVIQEKYAGALEKSYDGPVYEVVSDVFKGLSKKKVIMSSLQYQSANGQSGLKCSQKANEAILYPLDKCFLAIPKPPIFFSHSDITAVTFSRVSSGSTASTKTFEVKFSLVTGVEYSFSSISREEYGPLEEFCLSKRLPVRNEIADEAVTYRESDDDGEKSGGRRKVSYQEEDEDFVGASDSDVGEEFSEDYQSSDGDEGGEGECRCIA</sequence>
<dbReference type="STRING" id="684364.F4NZP4"/>
<keyword evidence="8 9" id="KW-0539">Nucleus</keyword>
<dbReference type="InParanoid" id="F4NZP4"/>
<dbReference type="GO" id="GO:0035101">
    <property type="term" value="C:FACT complex"/>
    <property type="evidence" value="ECO:0000318"/>
    <property type="project" value="GO_Central"/>
</dbReference>
<dbReference type="Gene3D" id="2.30.29.30">
    <property type="entry name" value="Pleckstrin-homology domain (PH domain)/Phosphotyrosine-binding domain (PTB)"/>
    <property type="match status" value="2"/>
</dbReference>
<evidence type="ECO:0000313" key="12">
    <source>
        <dbReference type="EMBL" id="EGF81219.1"/>
    </source>
</evidence>
<dbReference type="InterPro" id="IPR024954">
    <property type="entry name" value="SSRP1_DD"/>
</dbReference>
<keyword evidence="13" id="KW-1185">Reference proteome</keyword>
<proteinExistence type="inferred from homology"/>
<comment type="function">
    <text evidence="9">Component of the FACT complex, a general chromatin factor that acts to reorganize nucleosomes. The FACT complex is involved in multiple processes that require DNA as a template such as mRNA elongation, DNA replication and DNA repair. During transcription elongation the FACT complex acts as a histone chaperone that both destabilizes and restores nucleosomal structure. It facilitates the passage of RNA polymerase II and transcription by promoting the dissociation of one histone H2A-H2B dimer from the nucleosome, then subsequently promotes the reestablishment of the nucleosome following the passage of RNA polymerase II.</text>
</comment>
<dbReference type="InterPro" id="IPR011993">
    <property type="entry name" value="PH-like_dom_sf"/>
</dbReference>
<dbReference type="Pfam" id="PF08512">
    <property type="entry name" value="Rttp106-like_middle"/>
    <property type="match status" value="1"/>
</dbReference>
<name>F4NZP4_BATDJ</name>
<keyword evidence="2 9" id="KW-0158">Chromosome</keyword>
<dbReference type="Proteomes" id="UP000007241">
    <property type="component" value="Unassembled WGS sequence"/>
</dbReference>
<evidence type="ECO:0000256" key="7">
    <source>
        <dbReference type="ARBA" id="ARBA00023204"/>
    </source>
</evidence>
<accession>F4NZP4</accession>
<comment type="similarity">
    <text evidence="1 9">Belongs to the SSRP1 family.</text>
</comment>
<dbReference type="EMBL" id="GL882882">
    <property type="protein sequence ID" value="EGF81219.1"/>
    <property type="molecule type" value="Genomic_DNA"/>
</dbReference>
<dbReference type="InterPro" id="IPR000969">
    <property type="entry name" value="SSRP1/POB3"/>
</dbReference>